<evidence type="ECO:0000259" key="2">
    <source>
        <dbReference type="PROSITE" id="PS51781"/>
    </source>
</evidence>
<dbReference type="Proteomes" id="UP001257909">
    <property type="component" value="Unassembled WGS sequence"/>
</dbReference>
<comment type="caution">
    <text evidence="3">The sequence shown here is derived from an EMBL/GenBank/DDBJ whole genome shotgun (WGS) entry which is preliminary data.</text>
</comment>
<dbReference type="EMBL" id="JAVDWR010000008">
    <property type="protein sequence ID" value="MDR7121600.1"/>
    <property type="molecule type" value="Genomic_DNA"/>
</dbReference>
<dbReference type="Pfam" id="PF08239">
    <property type="entry name" value="SH3_3"/>
    <property type="match status" value="1"/>
</dbReference>
<keyword evidence="4" id="KW-1185">Reference proteome</keyword>
<sequence>MSKDNDLLKGIHETLRTTSDLQKEYREMIPAMTDPLKEHRELMASFGDPLQEHREMIAAMIDPLKEHRELMASFGDPLQEHREMIAAMTDPLKEHRELMASLGDPLQEHREMIAAMTDPLKEHRELMASFGDPLQEHREMIAAMTDPLKEYRELMTSFGDPLKEHREMIAAMTAPLKEYRELMASFGAPLNEHRAFMASMTDPLKEFRASIAAIQNPFKEFSTSYANISALKFLKDMALEIGNDLSFEQDGVVSLASKRMAVSELQDLSYQVIQESSLEPSDTLEESLNNLIEEIRSQKDPVTQKLLMWFIYPLIVAVIVSVINPFVDHHVKSYLNEDKRALSKKIESTLGSSVGDRAVLKDFRYVSADVLNVRYSSSQKSETIGYLYFGYAVIVIDRQKSWTLVEWNDPDSEVRITGWVFSRYLAKFK</sequence>
<proteinExistence type="predicted"/>
<keyword evidence="1" id="KW-0812">Transmembrane</keyword>
<dbReference type="Gene3D" id="2.30.30.40">
    <property type="entry name" value="SH3 Domains"/>
    <property type="match status" value="1"/>
</dbReference>
<protein>
    <submittedName>
        <fullName evidence="3">Type II secretory pathway component PulM</fullName>
    </submittedName>
</protein>
<keyword evidence="1" id="KW-0472">Membrane</keyword>
<evidence type="ECO:0000313" key="3">
    <source>
        <dbReference type="EMBL" id="MDR7121600.1"/>
    </source>
</evidence>
<evidence type="ECO:0000256" key="1">
    <source>
        <dbReference type="SAM" id="Phobius"/>
    </source>
</evidence>
<reference evidence="3 4" key="1">
    <citation type="submission" date="2023-07" db="EMBL/GenBank/DDBJ databases">
        <title>Sorghum-associated microbial communities from plants grown in Nebraska, USA.</title>
        <authorList>
            <person name="Schachtman D."/>
        </authorList>
    </citation>
    <scope>NUCLEOTIDE SEQUENCE [LARGE SCALE GENOMIC DNA]</scope>
    <source>
        <strain evidence="3 4">4138</strain>
    </source>
</reference>
<accession>A0ABU1W1B8</accession>
<keyword evidence="1" id="KW-1133">Transmembrane helix</keyword>
<name>A0ABU1W1B8_9GAMM</name>
<feature type="domain" description="SH3b" evidence="2">
    <location>
        <begin position="361"/>
        <end position="429"/>
    </location>
</feature>
<dbReference type="InterPro" id="IPR003646">
    <property type="entry name" value="SH3-like_bac-type"/>
</dbReference>
<organism evidence="3 4">
    <name type="scientific">Rheinheimera soli</name>
    <dbReference type="NCBI Taxonomy" id="443616"/>
    <lineage>
        <taxon>Bacteria</taxon>
        <taxon>Pseudomonadati</taxon>
        <taxon>Pseudomonadota</taxon>
        <taxon>Gammaproteobacteria</taxon>
        <taxon>Chromatiales</taxon>
        <taxon>Chromatiaceae</taxon>
        <taxon>Rheinheimera</taxon>
    </lineage>
</organism>
<dbReference type="RefSeq" id="WP_310279040.1">
    <property type="nucleotide sequence ID" value="NZ_JAVDWR010000008.1"/>
</dbReference>
<evidence type="ECO:0000313" key="4">
    <source>
        <dbReference type="Proteomes" id="UP001257909"/>
    </source>
</evidence>
<gene>
    <name evidence="3" type="ORF">J2W69_002557</name>
</gene>
<dbReference type="PROSITE" id="PS51781">
    <property type="entry name" value="SH3B"/>
    <property type="match status" value="1"/>
</dbReference>
<feature type="transmembrane region" description="Helical" evidence="1">
    <location>
        <begin position="306"/>
        <end position="327"/>
    </location>
</feature>